<reference evidence="4 5" key="2">
    <citation type="journal article" date="2023" name="Mol. Biol. Evol.">
        <title>Genomics of Secondarily Temperate Adaptation in the Only Non-Antarctic Icefish.</title>
        <authorList>
            <person name="Rivera-Colon A.G."/>
            <person name="Rayamajhi N."/>
            <person name="Minhas B.F."/>
            <person name="Madrigal G."/>
            <person name="Bilyk K.T."/>
            <person name="Yoon V."/>
            <person name="Hune M."/>
            <person name="Gregory S."/>
            <person name="Cheng C.H.C."/>
            <person name="Catchen J.M."/>
        </authorList>
    </citation>
    <scope>NUCLEOTIDE SEQUENCE [LARGE SCALE GENOMIC DNA]</scope>
    <source>
        <strain evidence="4">JMC-PN-2008</strain>
    </source>
</reference>
<organism evidence="4 5">
    <name type="scientific">Eleginops maclovinus</name>
    <name type="common">Patagonian blennie</name>
    <name type="synonym">Eleginus maclovinus</name>
    <dbReference type="NCBI Taxonomy" id="56733"/>
    <lineage>
        <taxon>Eukaryota</taxon>
        <taxon>Metazoa</taxon>
        <taxon>Chordata</taxon>
        <taxon>Craniata</taxon>
        <taxon>Vertebrata</taxon>
        <taxon>Euteleostomi</taxon>
        <taxon>Actinopterygii</taxon>
        <taxon>Neopterygii</taxon>
        <taxon>Teleostei</taxon>
        <taxon>Neoteleostei</taxon>
        <taxon>Acanthomorphata</taxon>
        <taxon>Eupercaria</taxon>
        <taxon>Perciformes</taxon>
        <taxon>Notothenioidei</taxon>
        <taxon>Eleginopidae</taxon>
        <taxon>Eleginops</taxon>
    </lineage>
</organism>
<dbReference type="GO" id="GO:0002250">
    <property type="term" value="P:adaptive immune response"/>
    <property type="evidence" value="ECO:0007669"/>
    <property type="project" value="InterPro"/>
</dbReference>
<dbReference type="EMBL" id="JAUZQC010000009">
    <property type="protein sequence ID" value="KAK5865932.1"/>
    <property type="molecule type" value="Genomic_DNA"/>
</dbReference>
<dbReference type="SUPFAM" id="SSF48726">
    <property type="entry name" value="Immunoglobulin"/>
    <property type="match status" value="1"/>
</dbReference>
<proteinExistence type="predicted"/>
<keyword evidence="1" id="KW-1133">Transmembrane helix</keyword>
<keyword evidence="2" id="KW-0732">Signal</keyword>
<dbReference type="InterPro" id="IPR013783">
    <property type="entry name" value="Ig-like_fold"/>
</dbReference>
<dbReference type="GO" id="GO:0038023">
    <property type="term" value="F:signaling receptor activity"/>
    <property type="evidence" value="ECO:0007669"/>
    <property type="project" value="InterPro"/>
</dbReference>
<accession>A0AAN8AST6</accession>
<feature type="domain" description="Ig-like" evidence="3">
    <location>
        <begin position="27"/>
        <end position="114"/>
    </location>
</feature>
<dbReference type="InterPro" id="IPR013106">
    <property type="entry name" value="Ig_V-set"/>
</dbReference>
<dbReference type="PANTHER" id="PTHR15343">
    <property type="entry name" value="CD7"/>
    <property type="match status" value="1"/>
</dbReference>
<dbReference type="SMART" id="SM00409">
    <property type="entry name" value="IG"/>
    <property type="match status" value="1"/>
</dbReference>
<keyword evidence="1" id="KW-0472">Membrane</keyword>
<reference evidence="4 5" key="1">
    <citation type="journal article" date="2023" name="Genes (Basel)">
        <title>Chromosome-Level Genome Assembly and Circadian Gene Repertoire of the Patagonia Blennie Eleginops maclovinus-The Closest Ancestral Proxy of Antarctic Cryonotothenioids.</title>
        <authorList>
            <person name="Cheng C.C."/>
            <person name="Rivera-Colon A.G."/>
            <person name="Minhas B.F."/>
            <person name="Wilson L."/>
            <person name="Rayamajhi N."/>
            <person name="Vargas-Chacoff L."/>
            <person name="Catchen J.M."/>
        </authorList>
    </citation>
    <scope>NUCLEOTIDE SEQUENCE [LARGE SCALE GENOMIC DNA]</scope>
    <source>
        <strain evidence="4">JMC-PN-2008</strain>
    </source>
</reference>
<keyword evidence="5" id="KW-1185">Reference proteome</keyword>
<dbReference type="Proteomes" id="UP001346869">
    <property type="component" value="Unassembled WGS sequence"/>
</dbReference>
<evidence type="ECO:0000313" key="4">
    <source>
        <dbReference type="EMBL" id="KAK5865932.1"/>
    </source>
</evidence>
<feature type="transmembrane region" description="Helical" evidence="1">
    <location>
        <begin position="156"/>
        <end position="182"/>
    </location>
</feature>
<feature type="chain" id="PRO_5043017838" description="Ig-like domain-containing protein" evidence="2">
    <location>
        <begin position="18"/>
        <end position="222"/>
    </location>
</feature>
<evidence type="ECO:0000313" key="5">
    <source>
        <dbReference type="Proteomes" id="UP001346869"/>
    </source>
</evidence>
<dbReference type="InterPro" id="IPR003599">
    <property type="entry name" value="Ig_sub"/>
</dbReference>
<dbReference type="GO" id="GO:0016020">
    <property type="term" value="C:membrane"/>
    <property type="evidence" value="ECO:0007669"/>
    <property type="project" value="InterPro"/>
</dbReference>
<comment type="caution">
    <text evidence="4">The sequence shown here is derived from an EMBL/GenBank/DDBJ whole genome shotgun (WGS) entry which is preliminary data.</text>
</comment>
<evidence type="ECO:0000256" key="1">
    <source>
        <dbReference type="SAM" id="Phobius"/>
    </source>
</evidence>
<dbReference type="AlphaFoldDB" id="A0AAN8AST6"/>
<evidence type="ECO:0000256" key="2">
    <source>
        <dbReference type="SAM" id="SignalP"/>
    </source>
</evidence>
<protein>
    <recommendedName>
        <fullName evidence="3">Ig-like domain-containing protein</fullName>
    </recommendedName>
</protein>
<gene>
    <name evidence="4" type="ORF">PBY51_020162</name>
</gene>
<dbReference type="InterPro" id="IPR039090">
    <property type="entry name" value="CD7"/>
</dbReference>
<dbReference type="PANTHER" id="PTHR15343:SF0">
    <property type="entry name" value="T-CELL ANTIGEN CD7"/>
    <property type="match status" value="1"/>
</dbReference>
<dbReference type="Gene3D" id="2.60.40.10">
    <property type="entry name" value="Immunoglobulins"/>
    <property type="match status" value="1"/>
</dbReference>
<feature type="signal peptide" evidence="2">
    <location>
        <begin position="1"/>
        <end position="17"/>
    </location>
</feature>
<dbReference type="PROSITE" id="PS50835">
    <property type="entry name" value="IG_LIKE"/>
    <property type="match status" value="1"/>
</dbReference>
<evidence type="ECO:0000259" key="3">
    <source>
        <dbReference type="PROSITE" id="PS50835"/>
    </source>
</evidence>
<dbReference type="Pfam" id="PF07686">
    <property type="entry name" value="V-set"/>
    <property type="match status" value="1"/>
</dbReference>
<dbReference type="InterPro" id="IPR036179">
    <property type="entry name" value="Ig-like_dom_sf"/>
</dbReference>
<sequence length="222" mass="25206">MRILSCFALLLFLSASADNNGVWRESGENVTLRCYIAGCTEINSNTEYDGMYLYLKQNHKERKEVLYYHPYPKRTDKITPRDRYLGRIQTTGSLNDHTVTISRLTTDDSGFYSCVYTKFNHNESKCIVHTLFIKGVAPCSTTTVMLVASPNKKGPLVLIIGAACTICTTVTIIFTLLIVWACSRRRRTSVLQVSNEYVYETMTTTGRRPAQEQSSGRLHEYN</sequence>
<dbReference type="InterPro" id="IPR007110">
    <property type="entry name" value="Ig-like_dom"/>
</dbReference>
<keyword evidence="1" id="KW-0812">Transmembrane</keyword>
<name>A0AAN8AST6_ELEMC</name>